<keyword evidence="4" id="KW-0472">Membrane</keyword>
<dbReference type="PANTHER" id="PTHR11361:SF152">
    <property type="entry name" value="DNA MISMATCH REPAIR PROTEIN"/>
    <property type="match status" value="1"/>
</dbReference>
<name>A0A4R3YKR4_9FIRM</name>
<dbReference type="GO" id="GO:0140664">
    <property type="term" value="F:ATP-dependent DNA damage sensor activity"/>
    <property type="evidence" value="ECO:0007669"/>
    <property type="project" value="InterPro"/>
</dbReference>
<dbReference type="SMART" id="SM00534">
    <property type="entry name" value="MUTSac"/>
    <property type="match status" value="1"/>
</dbReference>
<evidence type="ECO:0000256" key="1">
    <source>
        <dbReference type="ARBA" id="ARBA00022741"/>
    </source>
</evidence>
<dbReference type="AlphaFoldDB" id="A0A4R3YKR4"/>
<dbReference type="InterPro" id="IPR000432">
    <property type="entry name" value="DNA_mismatch_repair_MutS_C"/>
</dbReference>
<dbReference type="GO" id="GO:0005829">
    <property type="term" value="C:cytosol"/>
    <property type="evidence" value="ECO:0007669"/>
    <property type="project" value="TreeGrafter"/>
</dbReference>
<dbReference type="SUPFAM" id="SSF52540">
    <property type="entry name" value="P-loop containing nucleoside triphosphate hydrolases"/>
    <property type="match status" value="1"/>
</dbReference>
<feature type="transmembrane region" description="Helical" evidence="4">
    <location>
        <begin position="6"/>
        <end position="25"/>
    </location>
</feature>
<dbReference type="EMBL" id="SMCQ01000028">
    <property type="protein sequence ID" value="TCV91998.1"/>
    <property type="molecule type" value="Genomic_DNA"/>
</dbReference>
<keyword evidence="4" id="KW-1133">Transmembrane helix</keyword>
<dbReference type="GO" id="GO:0005524">
    <property type="term" value="F:ATP binding"/>
    <property type="evidence" value="ECO:0007669"/>
    <property type="project" value="UniProtKB-KW"/>
</dbReference>
<gene>
    <name evidence="6" type="ORF">EDD60_12832</name>
</gene>
<protein>
    <submittedName>
        <fullName evidence="6">MutS-like protein</fullName>
    </submittedName>
</protein>
<keyword evidence="2" id="KW-0067">ATP-binding</keyword>
<dbReference type="Pfam" id="PF00488">
    <property type="entry name" value="MutS_V"/>
    <property type="match status" value="1"/>
</dbReference>
<dbReference type="RefSeq" id="WP_066446678.1">
    <property type="nucleotide sequence ID" value="NZ_JANKBF010000003.1"/>
</dbReference>
<evidence type="ECO:0000313" key="7">
    <source>
        <dbReference type="Proteomes" id="UP000295515"/>
    </source>
</evidence>
<feature type="domain" description="DNA mismatch repair proteins mutS family" evidence="5">
    <location>
        <begin position="340"/>
        <end position="519"/>
    </location>
</feature>
<reference evidence="6 7" key="1">
    <citation type="submission" date="2019-03" db="EMBL/GenBank/DDBJ databases">
        <title>Genomic Encyclopedia of Type Strains, Phase IV (KMG-IV): sequencing the most valuable type-strain genomes for metagenomic binning, comparative biology and taxonomic classification.</title>
        <authorList>
            <person name="Goeker M."/>
        </authorList>
    </citation>
    <scope>NUCLEOTIDE SEQUENCE [LARGE SCALE GENOMIC DNA]</scope>
    <source>
        <strain evidence="6 7">DSM 29487</strain>
    </source>
</reference>
<organism evidence="6 7">
    <name type="scientific">Longibaculum muris</name>
    <dbReference type="NCBI Taxonomy" id="1796628"/>
    <lineage>
        <taxon>Bacteria</taxon>
        <taxon>Bacillati</taxon>
        <taxon>Bacillota</taxon>
        <taxon>Erysipelotrichia</taxon>
        <taxon>Erysipelotrichales</taxon>
        <taxon>Coprobacillaceae</taxon>
        <taxon>Longibaculum</taxon>
    </lineage>
</organism>
<proteinExistence type="predicted"/>
<dbReference type="Proteomes" id="UP000295515">
    <property type="component" value="Unassembled WGS sequence"/>
</dbReference>
<keyword evidence="4" id="KW-0812">Transmembrane</keyword>
<keyword evidence="3" id="KW-0238">DNA-binding</keyword>
<evidence type="ECO:0000256" key="3">
    <source>
        <dbReference type="ARBA" id="ARBA00023125"/>
    </source>
</evidence>
<evidence type="ECO:0000313" key="6">
    <source>
        <dbReference type="EMBL" id="TCV91998.1"/>
    </source>
</evidence>
<evidence type="ECO:0000256" key="4">
    <source>
        <dbReference type="SAM" id="Phobius"/>
    </source>
</evidence>
<keyword evidence="1" id="KW-0547">Nucleotide-binding</keyword>
<accession>A0A4R3YKR4</accession>
<dbReference type="PANTHER" id="PTHR11361">
    <property type="entry name" value="DNA MISMATCH REPAIR PROTEIN MUTS FAMILY MEMBER"/>
    <property type="match status" value="1"/>
</dbReference>
<keyword evidence="7" id="KW-1185">Reference proteome</keyword>
<evidence type="ECO:0000256" key="2">
    <source>
        <dbReference type="ARBA" id="ARBA00022840"/>
    </source>
</evidence>
<evidence type="ECO:0000259" key="5">
    <source>
        <dbReference type="SMART" id="SM00534"/>
    </source>
</evidence>
<comment type="caution">
    <text evidence="6">The sequence shown here is derived from an EMBL/GenBank/DDBJ whole genome shotgun (WGS) entry which is preliminary data.</text>
</comment>
<dbReference type="GO" id="GO:0030983">
    <property type="term" value="F:mismatched DNA binding"/>
    <property type="evidence" value="ECO:0007669"/>
    <property type="project" value="InterPro"/>
</dbReference>
<dbReference type="GeneID" id="98916572"/>
<dbReference type="Gene3D" id="3.40.50.300">
    <property type="entry name" value="P-loop containing nucleotide triphosphate hydrolases"/>
    <property type="match status" value="1"/>
</dbReference>
<sequence length="522" mass="60651">MYVMLLVMLCMLVMMVIIRIIANSLTKRRLISMFDFRLANGKSEITGEYRDAIQEKDIDEQVIDDLEMREVFARVDFTYSDVGREYMYGKFFVNPTHHELLENTIARLDDQTTLAQSIYALYQLSRQYSESLKLFEHEDIFSFIDRIVIVTLMLIPFLLFGFYFVVGIDILLFVGFYFATMMTTYAYYKHKTEHLMSEVLSYCYLVECLDQLMKAHVYALEDQHKIAKMVKRVKKYTLITQMFHQLEKIDAFYFMEIIKGMFMIPVFQCLILFKHKEELAQDVLEAYEYVGCVDMAISVMTLRKRYETCIPELSSTPIIAFEDGYHPLLENPVKNSFSSDQSCIITGSNASGKSTFIKMIGVNTLLAKSLHTCFASQWQYYPYHVCSAIHMKDDLESGESYFVKEVKTLKKIIDMSTAHRCLIFIDEILRGTNEKERVAISYAILKYLFESSSQVFITTHDLSIIKAFADIQKYCFNDYVKDGQLCCDYKIHDGVCQVGNAIALLSVYDYPQGIIDTLKKPD</sequence>
<dbReference type="InterPro" id="IPR045076">
    <property type="entry name" value="MutS"/>
</dbReference>
<dbReference type="InterPro" id="IPR027417">
    <property type="entry name" value="P-loop_NTPase"/>
</dbReference>
<dbReference type="GO" id="GO:0006298">
    <property type="term" value="P:mismatch repair"/>
    <property type="evidence" value="ECO:0007669"/>
    <property type="project" value="InterPro"/>
</dbReference>